<gene>
    <name evidence="1" type="ORF">Amon01_000441100</name>
</gene>
<keyword evidence="2" id="KW-1185">Reference proteome</keyword>
<evidence type="ECO:0000313" key="2">
    <source>
        <dbReference type="Proteomes" id="UP001165063"/>
    </source>
</evidence>
<dbReference type="AlphaFoldDB" id="A0A9W6YT61"/>
<protein>
    <submittedName>
        <fullName evidence="1">Unnamed protein product</fullName>
    </submittedName>
</protein>
<dbReference type="Proteomes" id="UP001165063">
    <property type="component" value="Unassembled WGS sequence"/>
</dbReference>
<accession>A0A9W6YT61</accession>
<dbReference type="OrthoDB" id="37297at2759"/>
<evidence type="ECO:0000313" key="1">
    <source>
        <dbReference type="EMBL" id="GMG34434.1"/>
    </source>
</evidence>
<dbReference type="Gene3D" id="3.40.30.10">
    <property type="entry name" value="Glutaredoxin"/>
    <property type="match status" value="1"/>
</dbReference>
<dbReference type="PANTHER" id="PTHR33875:SF2">
    <property type="entry name" value="ACR183CP"/>
    <property type="match status" value="1"/>
</dbReference>
<name>A0A9W6YT61_AMBMO</name>
<dbReference type="InterPro" id="IPR036249">
    <property type="entry name" value="Thioredoxin-like_sf"/>
</dbReference>
<organism evidence="1 2">
    <name type="scientific">Ambrosiozyma monospora</name>
    <name type="common">Yeast</name>
    <name type="synonym">Endomycopsis monosporus</name>
    <dbReference type="NCBI Taxonomy" id="43982"/>
    <lineage>
        <taxon>Eukaryota</taxon>
        <taxon>Fungi</taxon>
        <taxon>Dikarya</taxon>
        <taxon>Ascomycota</taxon>
        <taxon>Saccharomycotina</taxon>
        <taxon>Pichiomycetes</taxon>
        <taxon>Pichiales</taxon>
        <taxon>Pichiaceae</taxon>
        <taxon>Ambrosiozyma</taxon>
    </lineage>
</organism>
<comment type="caution">
    <text evidence="1">The sequence shown here is derived from an EMBL/GenBank/DDBJ whole genome shotgun (WGS) entry which is preliminary data.</text>
</comment>
<dbReference type="EMBL" id="BSXU01002116">
    <property type="protein sequence ID" value="GMG34434.1"/>
    <property type="molecule type" value="Genomic_DNA"/>
</dbReference>
<dbReference type="PANTHER" id="PTHR33875">
    <property type="entry name" value="OS09G0542200 PROTEIN"/>
    <property type="match status" value="1"/>
</dbReference>
<dbReference type="SUPFAM" id="SSF52833">
    <property type="entry name" value="Thioredoxin-like"/>
    <property type="match status" value="1"/>
</dbReference>
<proteinExistence type="predicted"/>
<reference evidence="1" key="1">
    <citation type="submission" date="2023-04" db="EMBL/GenBank/DDBJ databases">
        <title>Ambrosiozyma monospora NBRC 1965.</title>
        <authorList>
            <person name="Ichikawa N."/>
            <person name="Sato H."/>
            <person name="Tonouchi N."/>
        </authorList>
    </citation>
    <scope>NUCLEOTIDE SEQUENCE</scope>
    <source>
        <strain evidence="1">NBRC 1965</strain>
    </source>
</reference>
<sequence length="215" mass="24346">MVNLPPKLYTSHIYNGSHLESVPKGKTSVEFFIDYNCPFSGKIFRKLDGEIIPLLREKGILEKFEITLINVIQPWHHINSGTSHEVALAVANAYPDQFWKFSSVLFDNIESFYDTETYNLTRKQLYEKLIKLAVDNLNGVSAQKLWELVEIKPSADGKPSNSGNLLAKDVKYFTRYHRTIGVHVTPTVTVNGIVFNQIESSTDASKVVEILEAQL</sequence>